<dbReference type="Gene3D" id="3.30.70.100">
    <property type="match status" value="1"/>
</dbReference>
<organism evidence="3 4">
    <name type="scientific">Kitasatospora nipponensis</name>
    <dbReference type="NCBI Taxonomy" id="258049"/>
    <lineage>
        <taxon>Bacteria</taxon>
        <taxon>Bacillati</taxon>
        <taxon>Actinomycetota</taxon>
        <taxon>Actinomycetes</taxon>
        <taxon>Kitasatosporales</taxon>
        <taxon>Streptomycetaceae</taxon>
        <taxon>Kitasatospora</taxon>
    </lineage>
</organism>
<accession>A0ABN1WPM5</accession>
<protein>
    <submittedName>
        <fullName evidence="3">SchA/CurD-like domain-containing protein</fullName>
    </submittedName>
</protein>
<feature type="domain" description="ABM" evidence="2">
    <location>
        <begin position="18"/>
        <end position="106"/>
    </location>
</feature>
<dbReference type="InterPro" id="IPR007575">
    <property type="entry name" value="SchA_CurD-like"/>
</dbReference>
<evidence type="ECO:0000259" key="2">
    <source>
        <dbReference type="PROSITE" id="PS51725"/>
    </source>
</evidence>
<gene>
    <name evidence="3" type="ORF">GCM10009665_56240</name>
</gene>
<dbReference type="RefSeq" id="WP_344444825.1">
    <property type="nucleotide sequence ID" value="NZ_BAAALF010000130.1"/>
</dbReference>
<dbReference type="PROSITE" id="PS51725">
    <property type="entry name" value="ABM"/>
    <property type="match status" value="1"/>
</dbReference>
<reference evidence="3 4" key="1">
    <citation type="journal article" date="2019" name="Int. J. Syst. Evol. Microbiol.">
        <title>The Global Catalogue of Microorganisms (GCM) 10K type strain sequencing project: providing services to taxonomists for standard genome sequencing and annotation.</title>
        <authorList>
            <consortium name="The Broad Institute Genomics Platform"/>
            <consortium name="The Broad Institute Genome Sequencing Center for Infectious Disease"/>
            <person name="Wu L."/>
            <person name="Ma J."/>
        </authorList>
    </citation>
    <scope>NUCLEOTIDE SEQUENCE [LARGE SCALE GENOMIC DNA]</scope>
    <source>
        <strain evidence="3 4">JCM 13004</strain>
    </source>
</reference>
<comment type="caution">
    <text evidence="3">The sequence shown here is derived from an EMBL/GenBank/DDBJ whole genome shotgun (WGS) entry which is preliminary data.</text>
</comment>
<dbReference type="Proteomes" id="UP001500037">
    <property type="component" value="Unassembled WGS sequence"/>
</dbReference>
<name>A0ABN1WPM5_9ACTN</name>
<proteinExistence type="predicted"/>
<evidence type="ECO:0000313" key="3">
    <source>
        <dbReference type="EMBL" id="GAA1258826.1"/>
    </source>
</evidence>
<dbReference type="SUPFAM" id="SSF54909">
    <property type="entry name" value="Dimeric alpha+beta barrel"/>
    <property type="match status" value="1"/>
</dbReference>
<keyword evidence="4" id="KW-1185">Reference proteome</keyword>
<feature type="region of interest" description="Disordered" evidence="1">
    <location>
        <begin position="111"/>
        <end position="154"/>
    </location>
</feature>
<evidence type="ECO:0000256" key="1">
    <source>
        <dbReference type="SAM" id="MobiDB-lite"/>
    </source>
</evidence>
<evidence type="ECO:0000313" key="4">
    <source>
        <dbReference type="Proteomes" id="UP001500037"/>
    </source>
</evidence>
<dbReference type="InterPro" id="IPR011008">
    <property type="entry name" value="Dimeric_a/b-barrel"/>
</dbReference>
<dbReference type="InterPro" id="IPR007138">
    <property type="entry name" value="ABM_dom"/>
</dbReference>
<dbReference type="Pfam" id="PF04486">
    <property type="entry name" value="SchA_CurD"/>
    <property type="match status" value="1"/>
</dbReference>
<sequence>MTISSDRPQTTTTEPPRLRVVLLLDVHDGHEQNFLAAYEQIRHQVAGVPGHISDQLCQSLGNSSQWLITSEWQSAEPFLTWVDSAAHRKMVEPLHDCVSDTHSLRFVIARETPDADSPAGRGGAPKPSARPQAGPPQGVEQQGTDPLPAPPLAAGGVVHHALTFTVTPGGEDAVAKILADYQSPQAQVDPTTRLCRTSLFMRGNRVVRAVEVRGDLGNALRHVAVQPEVRAVEEAVNPYLEEERDLTDSRSARAFFARAALPAVRHLANGPAEGDQGTTRHAFLYEVRPGCGEAAVELLAQHDARAAGDPEHPLARSTMFLREGLLVRMVDLRVPYRDAPSAAAGFVPGRESWALRHFLTLDEGVELATEAEIAHFLDGCAMDLVTDRRAPAS</sequence>
<dbReference type="Pfam" id="PF03992">
    <property type="entry name" value="ABM"/>
    <property type="match status" value="1"/>
</dbReference>
<dbReference type="EMBL" id="BAAALF010000130">
    <property type="protein sequence ID" value="GAA1258826.1"/>
    <property type="molecule type" value="Genomic_DNA"/>
</dbReference>